<feature type="transmembrane region" description="Helical" evidence="1">
    <location>
        <begin position="124"/>
        <end position="145"/>
    </location>
</feature>
<keyword evidence="3" id="KW-1185">Reference proteome</keyword>
<evidence type="ECO:0008006" key="4">
    <source>
        <dbReference type="Google" id="ProtNLM"/>
    </source>
</evidence>
<keyword evidence="1" id="KW-0472">Membrane</keyword>
<reference evidence="2 3" key="1">
    <citation type="submission" date="2024-04" db="EMBL/GenBank/DDBJ databases">
        <title>Albibacterium profundi sp. nov., isolated from sediment of the Challenger Deep of Mariana Trench.</title>
        <authorList>
            <person name="Wang Y."/>
        </authorList>
    </citation>
    <scope>NUCLEOTIDE SEQUENCE [LARGE SCALE GENOMIC DNA]</scope>
    <source>
        <strain evidence="2 3">RHL897</strain>
    </source>
</reference>
<accession>A0ABV5C9Z3</accession>
<keyword evidence="1" id="KW-1133">Transmembrane helix</keyword>
<evidence type="ECO:0000313" key="3">
    <source>
        <dbReference type="Proteomes" id="UP001580928"/>
    </source>
</evidence>
<dbReference type="Proteomes" id="UP001580928">
    <property type="component" value="Unassembled WGS sequence"/>
</dbReference>
<evidence type="ECO:0000313" key="2">
    <source>
        <dbReference type="EMBL" id="MFB5944358.1"/>
    </source>
</evidence>
<feature type="transmembrane region" description="Helical" evidence="1">
    <location>
        <begin position="151"/>
        <end position="170"/>
    </location>
</feature>
<proteinExistence type="predicted"/>
<protein>
    <recommendedName>
        <fullName evidence="4">2TM domain-containing protein</fullName>
    </recommendedName>
</protein>
<dbReference type="EMBL" id="JBBVGT010000001">
    <property type="protein sequence ID" value="MFB5944358.1"/>
    <property type="molecule type" value="Genomic_DNA"/>
</dbReference>
<sequence>MKDFDEIKKLWKVQPTEPIHIERVCKKIAQQKRKYEMRLLMQTVIVALAFVTIFTIWITATFVTWTSHLAMIIVIACLIFYLRIQINDYLRINKSSSLLKKPKEFIQDLRDYKRSRSKLNTKTYQTYVVLISVALGLFAFEMYYVLPFWELIIYVAVSILWVVLCQFVFMKHYNNRESQRLQEIIDNLERVCEQF</sequence>
<keyword evidence="1" id="KW-0812">Transmembrane</keyword>
<comment type="caution">
    <text evidence="2">The sequence shown here is derived from an EMBL/GenBank/DDBJ whole genome shotgun (WGS) entry which is preliminary data.</text>
</comment>
<gene>
    <name evidence="2" type="ORF">WKR92_00790</name>
</gene>
<evidence type="ECO:0000256" key="1">
    <source>
        <dbReference type="SAM" id="Phobius"/>
    </source>
</evidence>
<dbReference type="RefSeq" id="WP_375555940.1">
    <property type="nucleotide sequence ID" value="NZ_JBBVGT010000001.1"/>
</dbReference>
<organism evidence="2 3">
    <name type="scientific">Albibacterium profundi</name>
    <dbReference type="NCBI Taxonomy" id="3134906"/>
    <lineage>
        <taxon>Bacteria</taxon>
        <taxon>Pseudomonadati</taxon>
        <taxon>Bacteroidota</taxon>
        <taxon>Sphingobacteriia</taxon>
        <taxon>Sphingobacteriales</taxon>
        <taxon>Sphingobacteriaceae</taxon>
        <taxon>Albibacterium</taxon>
    </lineage>
</organism>
<name>A0ABV5C9Z3_9SPHI</name>
<feature type="transmembrane region" description="Helical" evidence="1">
    <location>
        <begin position="39"/>
        <end position="59"/>
    </location>
</feature>
<feature type="transmembrane region" description="Helical" evidence="1">
    <location>
        <begin position="65"/>
        <end position="84"/>
    </location>
</feature>